<dbReference type="InterPro" id="IPR044524">
    <property type="entry name" value="Isoase_HisA-like"/>
</dbReference>
<sequence length="225" mass="24334">MFRTPFVMDIYNGAVVHAVRGERSTYKPVHTFSRVCPSCVPAEVVRTVRPREVYIADLNRIQRRGDNLSVICGLHPNMMLDMGAASIEDVRLGLSVANVVLGSETAPLSLIEEACERYEKRIAVSIDCMGGKLLSPEPLDVLEFARALSQYEVDVLLLSLSRVGTASGIDEPLLWEVMDALGRGVLYGGGVASMEHIDLLKEMGASGALIATAVHSGAIPLDVVR</sequence>
<dbReference type="CDD" id="cd04723">
    <property type="entry name" value="HisA_HisF"/>
    <property type="match status" value="1"/>
</dbReference>
<dbReference type="InterPro" id="IPR006062">
    <property type="entry name" value="His_biosynth"/>
</dbReference>
<protein>
    <recommendedName>
        <fullName evidence="5">Phosphoribosylformimino-5-aminoimidazole carboxamide ribotide isomerase</fullName>
    </recommendedName>
</protein>
<gene>
    <name evidence="3" type="ORF">HA299_07235</name>
</gene>
<dbReference type="SUPFAM" id="SSF51366">
    <property type="entry name" value="Ribulose-phoshate binding barrel"/>
    <property type="match status" value="1"/>
</dbReference>
<dbReference type="EMBL" id="DUIH01000023">
    <property type="protein sequence ID" value="HIH70380.1"/>
    <property type="molecule type" value="Genomic_DNA"/>
</dbReference>
<evidence type="ECO:0008006" key="5">
    <source>
        <dbReference type="Google" id="ProtNLM"/>
    </source>
</evidence>
<dbReference type="GO" id="GO:0003949">
    <property type="term" value="F:1-(5-phosphoribosyl)-5-[(5-phosphoribosylamino)methylideneamino]imidazole-4-carboxamide isomerase activity"/>
    <property type="evidence" value="ECO:0007669"/>
    <property type="project" value="InterPro"/>
</dbReference>
<reference evidence="3" key="1">
    <citation type="journal article" date="2020" name="bioRxiv">
        <title>A rank-normalized archaeal taxonomy based on genome phylogeny resolves widespread incomplete and uneven classifications.</title>
        <authorList>
            <person name="Rinke C."/>
            <person name="Chuvochina M."/>
            <person name="Mussig A.J."/>
            <person name="Chaumeil P.-A."/>
            <person name="Waite D.W."/>
            <person name="Whitman W.B."/>
            <person name="Parks D.H."/>
            <person name="Hugenholtz P."/>
        </authorList>
    </citation>
    <scope>NUCLEOTIDE SEQUENCE</scope>
    <source>
        <strain evidence="3">UBA12518</strain>
    </source>
</reference>
<dbReference type="Gene3D" id="3.20.20.70">
    <property type="entry name" value="Aldolase class I"/>
    <property type="match status" value="1"/>
</dbReference>
<dbReference type="InterPro" id="IPR011060">
    <property type="entry name" value="RibuloseP-bd_barrel"/>
</dbReference>
<dbReference type="GO" id="GO:0000105">
    <property type="term" value="P:L-histidine biosynthetic process"/>
    <property type="evidence" value="ECO:0007669"/>
    <property type="project" value="UniProtKB-KW"/>
</dbReference>
<proteinExistence type="inferred from homology"/>
<evidence type="ECO:0000313" key="3">
    <source>
        <dbReference type="EMBL" id="HIH70380.1"/>
    </source>
</evidence>
<dbReference type="RefSeq" id="WP_042686849.1">
    <property type="nucleotide sequence ID" value="NZ_DUIH01000023.1"/>
</dbReference>
<dbReference type="InterPro" id="IPR013785">
    <property type="entry name" value="Aldolase_TIM"/>
</dbReference>
<keyword evidence="2" id="KW-0368">Histidine biosynthesis</keyword>
<accession>A0A832RXK3</accession>
<comment type="similarity">
    <text evidence="1 2">Belongs to the HisA/HisF family.</text>
</comment>
<organism evidence="3 4">
    <name type="scientific">Methermicoccus shengliensis</name>
    <dbReference type="NCBI Taxonomy" id="660064"/>
    <lineage>
        <taxon>Archaea</taxon>
        <taxon>Methanobacteriati</taxon>
        <taxon>Methanobacteriota</taxon>
        <taxon>Stenosarchaea group</taxon>
        <taxon>Methanomicrobia</taxon>
        <taxon>Methanosarcinales</taxon>
        <taxon>Methermicoccaceae</taxon>
        <taxon>Methermicoccus</taxon>
    </lineage>
</organism>
<dbReference type="GO" id="GO:0000162">
    <property type="term" value="P:L-tryptophan biosynthetic process"/>
    <property type="evidence" value="ECO:0007669"/>
    <property type="project" value="TreeGrafter"/>
</dbReference>
<dbReference type="GO" id="GO:0005737">
    <property type="term" value="C:cytoplasm"/>
    <property type="evidence" value="ECO:0007669"/>
    <property type="project" value="TreeGrafter"/>
</dbReference>
<evidence type="ECO:0000256" key="2">
    <source>
        <dbReference type="RuleBase" id="RU003657"/>
    </source>
</evidence>
<name>A0A832RXK3_9EURY</name>
<dbReference type="AlphaFoldDB" id="A0A832RXK3"/>
<dbReference type="PANTHER" id="PTHR43090">
    <property type="entry name" value="1-(5-PHOSPHORIBOSYL)-5-[(5-PHOSPHORIBOSYLAMINO)METHYLIDENEAMINO] IMIDAZOLE-4-CARBOXAMIDE ISOMERASE"/>
    <property type="match status" value="1"/>
</dbReference>
<dbReference type="Proteomes" id="UP000600363">
    <property type="component" value="Unassembled WGS sequence"/>
</dbReference>
<keyword evidence="2" id="KW-0028">Amino-acid biosynthesis</keyword>
<dbReference type="Pfam" id="PF00977">
    <property type="entry name" value="His_biosynth"/>
    <property type="match status" value="1"/>
</dbReference>
<dbReference type="PANTHER" id="PTHR43090:SF2">
    <property type="entry name" value="1-(5-PHOSPHORIBOSYL)-5-[(5-PHOSPHORIBOSYLAMINO)METHYLIDENEAMINO] IMIDAZOLE-4-CARBOXAMIDE ISOMERASE"/>
    <property type="match status" value="1"/>
</dbReference>
<evidence type="ECO:0000256" key="1">
    <source>
        <dbReference type="ARBA" id="ARBA00009667"/>
    </source>
</evidence>
<evidence type="ECO:0000313" key="4">
    <source>
        <dbReference type="Proteomes" id="UP000600363"/>
    </source>
</evidence>
<comment type="caution">
    <text evidence="3">The sequence shown here is derived from an EMBL/GenBank/DDBJ whole genome shotgun (WGS) entry which is preliminary data.</text>
</comment>